<evidence type="ECO:0000256" key="4">
    <source>
        <dbReference type="ARBA" id="ARBA00023242"/>
    </source>
</evidence>
<gene>
    <name evidence="6" type="ORF">IF1G_07451</name>
</gene>
<keyword evidence="4" id="KW-0539">Nucleus</keyword>
<feature type="compositionally biased region" description="Acidic residues" evidence="5">
    <location>
        <begin position="270"/>
        <end position="299"/>
    </location>
</feature>
<dbReference type="PANTHER" id="PTHR13026">
    <property type="entry name" value="NNP-1 PROTEIN NOVEL NUCLEAR PROTEIN 1 NOP52"/>
    <property type="match status" value="1"/>
</dbReference>
<sequence length="299" mass="33021">MAARAGQDAAQMPFIKNLASSDRKLRTSSLEALTTFLASRRSLPDADARKLWTGLYYALWMTDRPKPQQALAADLASLLFALRGGGGRCAGPWLRAFWHVLGAQWTGIEALRLDKFLLLVRRVFAAMLRYATTTSSSDDDDGDKKKNQKKKTTTTTANDDSQAGRAAVVLDVCREYVFDGQGGPSGLGVLPLGLRLHVLDLWVDELDRAGLLPPSGDDDGDAPNQHEAFVREMGDMVEALRTNGNKAVRERARESYEDERLPWGTKTDPMDEDSDEAPQDDEDDEDEDEDEDGWGGIED</sequence>
<dbReference type="InterPro" id="IPR010301">
    <property type="entry name" value="RRP1"/>
</dbReference>
<evidence type="ECO:0000256" key="2">
    <source>
        <dbReference type="ARBA" id="ARBA00006374"/>
    </source>
</evidence>
<comment type="similarity">
    <text evidence="2">Belongs to the RRP1 family.</text>
</comment>
<organism evidence="6 7">
    <name type="scientific">Cordyceps javanica</name>
    <dbReference type="NCBI Taxonomy" id="43265"/>
    <lineage>
        <taxon>Eukaryota</taxon>
        <taxon>Fungi</taxon>
        <taxon>Dikarya</taxon>
        <taxon>Ascomycota</taxon>
        <taxon>Pezizomycotina</taxon>
        <taxon>Sordariomycetes</taxon>
        <taxon>Hypocreomycetidae</taxon>
        <taxon>Hypocreales</taxon>
        <taxon>Cordycipitaceae</taxon>
        <taxon>Cordyceps</taxon>
    </lineage>
</organism>
<protein>
    <submittedName>
        <fullName evidence="6">Nucleolar protein,Nop52</fullName>
    </submittedName>
</protein>
<proteinExistence type="inferred from homology"/>
<reference evidence="6 7" key="1">
    <citation type="journal article" date="2019" name="Appl. Microbiol. Biotechnol.">
        <title>Genome sequence of Isaria javanica and comparative genome analysis insights into family S53 peptidase evolution in fungal entomopathogens.</title>
        <authorList>
            <person name="Lin R."/>
            <person name="Zhang X."/>
            <person name="Xin B."/>
            <person name="Zou M."/>
            <person name="Gao Y."/>
            <person name="Qin F."/>
            <person name="Hu Q."/>
            <person name="Xie B."/>
            <person name="Cheng X."/>
        </authorList>
    </citation>
    <scope>NUCLEOTIDE SEQUENCE [LARGE SCALE GENOMIC DNA]</scope>
    <source>
        <strain evidence="6 7">IJ1G</strain>
    </source>
</reference>
<comment type="subcellular location">
    <subcellularLocation>
        <location evidence="1">Nucleus</location>
    </subcellularLocation>
</comment>
<name>A0A545UW86_9HYPO</name>
<evidence type="ECO:0000256" key="5">
    <source>
        <dbReference type="SAM" id="MobiDB-lite"/>
    </source>
</evidence>
<accession>A0A545UW86</accession>
<keyword evidence="7" id="KW-1185">Reference proteome</keyword>
<feature type="region of interest" description="Disordered" evidence="5">
    <location>
        <begin position="241"/>
        <end position="299"/>
    </location>
</feature>
<evidence type="ECO:0000256" key="3">
    <source>
        <dbReference type="ARBA" id="ARBA00022552"/>
    </source>
</evidence>
<evidence type="ECO:0000313" key="6">
    <source>
        <dbReference type="EMBL" id="TQV93719.1"/>
    </source>
</evidence>
<comment type="caution">
    <text evidence="6">The sequence shown here is derived from an EMBL/GenBank/DDBJ whole genome shotgun (WGS) entry which is preliminary data.</text>
</comment>
<dbReference type="GO" id="GO:0030688">
    <property type="term" value="C:preribosome, small subunit precursor"/>
    <property type="evidence" value="ECO:0007669"/>
    <property type="project" value="InterPro"/>
</dbReference>
<dbReference type="GO" id="GO:0006364">
    <property type="term" value="P:rRNA processing"/>
    <property type="evidence" value="ECO:0007669"/>
    <property type="project" value="UniProtKB-KW"/>
</dbReference>
<evidence type="ECO:0000313" key="7">
    <source>
        <dbReference type="Proteomes" id="UP000315783"/>
    </source>
</evidence>
<dbReference type="OrthoDB" id="2019504at2759"/>
<dbReference type="EMBL" id="SPUK01000011">
    <property type="protein sequence ID" value="TQV93719.1"/>
    <property type="molecule type" value="Genomic_DNA"/>
</dbReference>
<dbReference type="Proteomes" id="UP000315783">
    <property type="component" value="Unassembled WGS sequence"/>
</dbReference>
<keyword evidence="3" id="KW-0698">rRNA processing</keyword>
<dbReference type="STRING" id="43265.A0A545UW86"/>
<evidence type="ECO:0000256" key="1">
    <source>
        <dbReference type="ARBA" id="ARBA00004123"/>
    </source>
</evidence>
<dbReference type="Pfam" id="PF05997">
    <property type="entry name" value="Nop52"/>
    <property type="match status" value="1"/>
</dbReference>
<feature type="compositionally biased region" description="Basic and acidic residues" evidence="5">
    <location>
        <begin position="247"/>
        <end position="261"/>
    </location>
</feature>
<dbReference type="GO" id="GO:0005634">
    <property type="term" value="C:nucleus"/>
    <property type="evidence" value="ECO:0007669"/>
    <property type="project" value="UniProtKB-SubCell"/>
</dbReference>
<dbReference type="AlphaFoldDB" id="A0A545UW86"/>
<feature type="region of interest" description="Disordered" evidence="5">
    <location>
        <begin position="133"/>
        <end position="161"/>
    </location>
</feature>
<dbReference type="PANTHER" id="PTHR13026:SF0">
    <property type="entry name" value="RIBOSOMAL RNA PROCESSING 1B"/>
    <property type="match status" value="1"/>
</dbReference>